<dbReference type="OrthoDB" id="691817at2759"/>
<protein>
    <submittedName>
        <fullName evidence="1">Uncharacterized protein</fullName>
    </submittedName>
</protein>
<reference evidence="1" key="1">
    <citation type="submission" date="2022-05" db="EMBL/GenBank/DDBJ databases">
        <title>The Musa troglodytarum L. genome provides insights into the mechanism of non-climacteric behaviour and enrichment of carotenoids.</title>
        <authorList>
            <person name="Wang J."/>
        </authorList>
    </citation>
    <scope>NUCLEOTIDE SEQUENCE</scope>
    <source>
        <tissue evidence="1">Leaf</tissue>
    </source>
</reference>
<dbReference type="EMBL" id="CP097506">
    <property type="protein sequence ID" value="URD95362.1"/>
    <property type="molecule type" value="Genomic_DNA"/>
</dbReference>
<accession>A0A9E7FHS3</accession>
<dbReference type="AlphaFoldDB" id="A0A9E7FHS3"/>
<keyword evidence="2" id="KW-1185">Reference proteome</keyword>
<dbReference type="Proteomes" id="UP001055439">
    <property type="component" value="Chromosome 4"/>
</dbReference>
<name>A0A9E7FHS3_9LILI</name>
<evidence type="ECO:0000313" key="2">
    <source>
        <dbReference type="Proteomes" id="UP001055439"/>
    </source>
</evidence>
<sequence>MNAKDISLDRSAKAHGGLEVDEAIEQSAALARLFRELADADLDQAIEHVAAGGQLEGVDGAFAVGRARWGLSGGGASGATSTGECKEDKVESKEEGSRCRGLGCHGFCCCTLHAKSTTATACL</sequence>
<evidence type="ECO:0000313" key="1">
    <source>
        <dbReference type="EMBL" id="URD95362.1"/>
    </source>
</evidence>
<gene>
    <name evidence="1" type="ORF">MUK42_29188</name>
</gene>
<proteinExistence type="predicted"/>
<organism evidence="1 2">
    <name type="scientific">Musa troglodytarum</name>
    <name type="common">fe'i banana</name>
    <dbReference type="NCBI Taxonomy" id="320322"/>
    <lineage>
        <taxon>Eukaryota</taxon>
        <taxon>Viridiplantae</taxon>
        <taxon>Streptophyta</taxon>
        <taxon>Embryophyta</taxon>
        <taxon>Tracheophyta</taxon>
        <taxon>Spermatophyta</taxon>
        <taxon>Magnoliopsida</taxon>
        <taxon>Liliopsida</taxon>
        <taxon>Zingiberales</taxon>
        <taxon>Musaceae</taxon>
        <taxon>Musa</taxon>
    </lineage>
</organism>